<dbReference type="InterPro" id="IPR050570">
    <property type="entry name" value="Cell_wall_metabolism_enzyme"/>
</dbReference>
<keyword evidence="1" id="KW-1133">Transmembrane helix</keyword>
<protein>
    <submittedName>
        <fullName evidence="3">M23 family metallopeptidase</fullName>
    </submittedName>
</protein>
<keyword evidence="1" id="KW-0812">Transmembrane</keyword>
<feature type="non-terminal residue" evidence="3">
    <location>
        <position position="1"/>
    </location>
</feature>
<proteinExistence type="predicted"/>
<feature type="transmembrane region" description="Helical" evidence="1">
    <location>
        <begin position="21"/>
        <end position="38"/>
    </location>
</feature>
<organism evidence="3 4">
    <name type="scientific">Rheinheimera baltica</name>
    <dbReference type="NCBI Taxonomy" id="67576"/>
    <lineage>
        <taxon>Bacteria</taxon>
        <taxon>Pseudomonadati</taxon>
        <taxon>Pseudomonadota</taxon>
        <taxon>Gammaproteobacteria</taxon>
        <taxon>Chromatiales</taxon>
        <taxon>Chromatiaceae</taxon>
        <taxon>Rheinheimera</taxon>
    </lineage>
</organism>
<dbReference type="EMBL" id="JAPJDZ010000100">
    <property type="protein sequence ID" value="MDP5138129.1"/>
    <property type="molecule type" value="Genomic_DNA"/>
</dbReference>
<dbReference type="InterPro" id="IPR016047">
    <property type="entry name" value="M23ase_b-sheet_dom"/>
</dbReference>
<reference evidence="3 4" key="1">
    <citation type="submission" date="2022-11" db="EMBL/GenBank/DDBJ databases">
        <title>Viruses from the air-sea interface of a natural surface slick.</title>
        <authorList>
            <person name="Rahlff J."/>
            <person name="Holmfeldt K."/>
        </authorList>
    </citation>
    <scope>NUCLEOTIDE SEQUENCE [LARGE SCALE GENOMIC DNA]</scope>
    <source>
        <strain evidence="3 4">SMS4</strain>
    </source>
</reference>
<evidence type="ECO:0000256" key="1">
    <source>
        <dbReference type="SAM" id="Phobius"/>
    </source>
</evidence>
<dbReference type="InterPro" id="IPR011055">
    <property type="entry name" value="Dup_hybrid_motif"/>
</dbReference>
<comment type="caution">
    <text evidence="3">The sequence shown here is derived from an EMBL/GenBank/DDBJ whole genome shotgun (WGS) entry which is preliminary data.</text>
</comment>
<dbReference type="Gene3D" id="2.70.70.10">
    <property type="entry name" value="Glucose Permease (Domain IIA)"/>
    <property type="match status" value="1"/>
</dbReference>
<dbReference type="RefSeq" id="WP_305977293.1">
    <property type="nucleotide sequence ID" value="NZ_JAPJDZ010000100.1"/>
</dbReference>
<dbReference type="PANTHER" id="PTHR21666:SF268">
    <property type="entry name" value="PEPTIDASE M23 DOMAIN-CONTAINING PROTEIN"/>
    <property type="match status" value="1"/>
</dbReference>
<dbReference type="CDD" id="cd12797">
    <property type="entry name" value="M23_peptidase"/>
    <property type="match status" value="1"/>
</dbReference>
<evidence type="ECO:0000313" key="4">
    <source>
        <dbReference type="Proteomes" id="UP001231109"/>
    </source>
</evidence>
<accession>A0ABT9I410</accession>
<dbReference type="Pfam" id="PF01551">
    <property type="entry name" value="Peptidase_M23"/>
    <property type="match status" value="1"/>
</dbReference>
<sequence>FKYSQTCRISIYAMTKLAKTLKYGAFSLGLILLIGLLIPEKIVIPVLGATKNDWNHNTFWYSPWGTSGVHKGIDIFGLKNTPVVAATSGMVIFSGVLGKGGNAIAILGPKWRIHYYAHLNQNNVAFGDFVNINTQIATLGDTGNAAGKQPHLHYSILSIIPIPWLATMESQGWKKMFFLSPHKKLL</sequence>
<gene>
    <name evidence="3" type="ORF">ORJ04_19455</name>
</gene>
<keyword evidence="4" id="KW-1185">Reference proteome</keyword>
<dbReference type="Proteomes" id="UP001231109">
    <property type="component" value="Unassembled WGS sequence"/>
</dbReference>
<evidence type="ECO:0000313" key="3">
    <source>
        <dbReference type="EMBL" id="MDP5138129.1"/>
    </source>
</evidence>
<dbReference type="PANTHER" id="PTHR21666">
    <property type="entry name" value="PEPTIDASE-RELATED"/>
    <property type="match status" value="1"/>
</dbReference>
<keyword evidence="1" id="KW-0472">Membrane</keyword>
<name>A0ABT9I410_9GAMM</name>
<evidence type="ECO:0000259" key="2">
    <source>
        <dbReference type="Pfam" id="PF01551"/>
    </source>
</evidence>
<feature type="domain" description="M23ase beta-sheet core" evidence="2">
    <location>
        <begin position="69"/>
        <end position="156"/>
    </location>
</feature>
<dbReference type="SUPFAM" id="SSF51261">
    <property type="entry name" value="Duplicated hybrid motif"/>
    <property type="match status" value="1"/>
</dbReference>